<keyword evidence="7" id="KW-1185">Reference proteome</keyword>
<dbReference type="Gene3D" id="1.20.120.340">
    <property type="entry name" value="Flagellar protein FliS"/>
    <property type="match status" value="1"/>
</dbReference>
<dbReference type="PANTHER" id="PTHR34773:SF1">
    <property type="entry name" value="FLAGELLAR SECRETION CHAPERONE FLIS"/>
    <property type="match status" value="1"/>
</dbReference>
<keyword evidence="6" id="KW-0282">Flagellum</keyword>
<evidence type="ECO:0000256" key="2">
    <source>
        <dbReference type="ARBA" id="ARBA00008787"/>
    </source>
</evidence>
<dbReference type="NCBIfam" id="TIGR00208">
    <property type="entry name" value="fliS"/>
    <property type="match status" value="1"/>
</dbReference>
<dbReference type="PIRSF" id="PIRSF039090">
    <property type="entry name" value="Flis"/>
    <property type="match status" value="1"/>
</dbReference>
<dbReference type="RefSeq" id="WP_007548060.1">
    <property type="nucleotide sequence ID" value="NZ_ABZS01000194.1"/>
</dbReference>
<dbReference type="GO" id="GO:0005829">
    <property type="term" value="C:cytosol"/>
    <property type="evidence" value="ECO:0007669"/>
    <property type="project" value="UniProtKB-SubCell"/>
</dbReference>
<dbReference type="Proteomes" id="UP000005540">
    <property type="component" value="Unassembled WGS sequence"/>
</dbReference>
<sequence>MNPYESYLKTGLETANLPKLISMGYERVILELKAAIESIKNSDLKSKINHINKALDILLTLKTGLDFEKGGEIAQNLHEIYDFCEKQIMLGNLKNDEKVLSEVINILNTVREGWEELSSKV</sequence>
<evidence type="ECO:0000313" key="6">
    <source>
        <dbReference type="EMBL" id="EEP59899.1"/>
    </source>
</evidence>
<keyword evidence="6" id="KW-0969">Cilium</keyword>
<dbReference type="InterPro" id="IPR036584">
    <property type="entry name" value="FliS_sf"/>
</dbReference>
<proteinExistence type="inferred from homology"/>
<dbReference type="PANTHER" id="PTHR34773">
    <property type="entry name" value="FLAGELLAR SECRETION CHAPERONE FLIS"/>
    <property type="match status" value="1"/>
</dbReference>
<comment type="similarity">
    <text evidence="2">Belongs to the FliS family.</text>
</comment>
<comment type="caution">
    <text evidence="6">The sequence shown here is derived from an EMBL/GenBank/DDBJ whole genome shotgun (WGS) entry which is preliminary data.</text>
</comment>
<dbReference type="AlphaFoldDB" id="C4FM03"/>
<dbReference type="Pfam" id="PF02561">
    <property type="entry name" value="FliS"/>
    <property type="match status" value="1"/>
</dbReference>
<dbReference type="EMBL" id="ABZS01000194">
    <property type="protein sequence ID" value="EEP59899.1"/>
    <property type="molecule type" value="Genomic_DNA"/>
</dbReference>
<dbReference type="InterPro" id="IPR003713">
    <property type="entry name" value="FliS"/>
</dbReference>
<keyword evidence="3" id="KW-0963">Cytoplasm</keyword>
<keyword evidence="4" id="KW-1005">Bacterial flagellum biogenesis</keyword>
<protein>
    <submittedName>
        <fullName evidence="6">Flagellar protein FliS</fullName>
    </submittedName>
</protein>
<name>C4FM03_9AQUI</name>
<dbReference type="SUPFAM" id="SSF101116">
    <property type="entry name" value="Flagellar export chaperone FliS"/>
    <property type="match status" value="1"/>
</dbReference>
<dbReference type="CDD" id="cd16098">
    <property type="entry name" value="FliS"/>
    <property type="match status" value="1"/>
</dbReference>
<organism evidence="6 7">
    <name type="scientific">Sulfurihydrogenibium yellowstonense SS-5</name>
    <dbReference type="NCBI Taxonomy" id="432331"/>
    <lineage>
        <taxon>Bacteria</taxon>
        <taxon>Pseudomonadati</taxon>
        <taxon>Aquificota</taxon>
        <taxon>Aquificia</taxon>
        <taxon>Aquificales</taxon>
        <taxon>Hydrogenothermaceae</taxon>
        <taxon>Sulfurihydrogenibium</taxon>
    </lineage>
</organism>
<evidence type="ECO:0000256" key="5">
    <source>
        <dbReference type="ARBA" id="ARBA00023186"/>
    </source>
</evidence>
<evidence type="ECO:0000256" key="4">
    <source>
        <dbReference type="ARBA" id="ARBA00022795"/>
    </source>
</evidence>
<comment type="subcellular location">
    <subcellularLocation>
        <location evidence="1">Cytoplasm</location>
        <location evidence="1">Cytosol</location>
    </subcellularLocation>
</comment>
<dbReference type="OrthoDB" id="1524959at2"/>
<keyword evidence="5" id="KW-0143">Chaperone</keyword>
<keyword evidence="6" id="KW-0966">Cell projection</keyword>
<dbReference type="GO" id="GO:0071973">
    <property type="term" value="P:bacterial-type flagellum-dependent cell motility"/>
    <property type="evidence" value="ECO:0007669"/>
    <property type="project" value="TreeGrafter"/>
</dbReference>
<accession>C4FM03</accession>
<evidence type="ECO:0000256" key="3">
    <source>
        <dbReference type="ARBA" id="ARBA00022490"/>
    </source>
</evidence>
<reference evidence="6 7" key="1">
    <citation type="submission" date="2009-04" db="EMBL/GenBank/DDBJ databases">
        <authorList>
            <person name="Reysenbach A.-L."/>
            <person name="Heidelberg J.F."/>
            <person name="Nelson W.C."/>
        </authorList>
    </citation>
    <scope>NUCLEOTIDE SEQUENCE [LARGE SCALE GENOMIC DNA]</scope>
    <source>
        <strain evidence="6 7">SS-5</strain>
    </source>
</reference>
<evidence type="ECO:0000256" key="1">
    <source>
        <dbReference type="ARBA" id="ARBA00004514"/>
    </source>
</evidence>
<gene>
    <name evidence="6" type="primary">fliS</name>
    <name evidence="6" type="ORF">SULYE_1607</name>
</gene>
<dbReference type="GO" id="GO:0044780">
    <property type="term" value="P:bacterial-type flagellum assembly"/>
    <property type="evidence" value="ECO:0007669"/>
    <property type="project" value="InterPro"/>
</dbReference>
<evidence type="ECO:0000313" key="7">
    <source>
        <dbReference type="Proteomes" id="UP000005540"/>
    </source>
</evidence>